<keyword evidence="3" id="KW-0175">Coiled coil</keyword>
<comment type="caution">
    <text evidence="4">The sequence shown here is derived from an EMBL/GenBank/DDBJ whole genome shotgun (WGS) entry which is preliminary data.</text>
</comment>
<dbReference type="InterPro" id="IPR055307">
    <property type="entry name" value="NDC80_plants"/>
</dbReference>
<dbReference type="PROSITE" id="PS51375">
    <property type="entry name" value="PPR"/>
    <property type="match status" value="2"/>
</dbReference>
<dbReference type="PANTHER" id="PTHR46681:SF1">
    <property type="entry name" value="KINETOCHORE PROTEIN NDC80 HOMOLOG"/>
    <property type="match status" value="1"/>
</dbReference>
<feature type="repeat" description="PPR" evidence="2">
    <location>
        <begin position="19"/>
        <end position="53"/>
    </location>
</feature>
<evidence type="ECO:0000313" key="4">
    <source>
        <dbReference type="EMBL" id="KAK3198390.1"/>
    </source>
</evidence>
<evidence type="ECO:0000256" key="2">
    <source>
        <dbReference type="PROSITE-ProRule" id="PRU00708"/>
    </source>
</evidence>
<dbReference type="NCBIfam" id="TIGR00756">
    <property type="entry name" value="PPR"/>
    <property type="match status" value="2"/>
</dbReference>
<dbReference type="Proteomes" id="UP001281410">
    <property type="component" value="Unassembled WGS sequence"/>
</dbReference>
<evidence type="ECO:0000313" key="5">
    <source>
        <dbReference type="Proteomes" id="UP001281410"/>
    </source>
</evidence>
<keyword evidence="1" id="KW-0677">Repeat</keyword>
<evidence type="ECO:0000256" key="1">
    <source>
        <dbReference type="ARBA" id="ARBA00022737"/>
    </source>
</evidence>
<dbReference type="Pfam" id="PF13041">
    <property type="entry name" value="PPR_2"/>
    <property type="match status" value="1"/>
</dbReference>
<gene>
    <name evidence="4" type="ORF">Dsin_021805</name>
</gene>
<proteinExistence type="predicted"/>
<feature type="repeat" description="PPR" evidence="2">
    <location>
        <begin position="54"/>
        <end position="88"/>
    </location>
</feature>
<feature type="coiled-coil region" evidence="3">
    <location>
        <begin position="131"/>
        <end position="235"/>
    </location>
</feature>
<sequence>MTEAHNLRGVMEVMGHIPDVYTYSSLIHGELSSGESVEALKLLSEMKQRGLIPDFVIYTAIISVLSKQGKADEALRLYTEMLEAGIIPDYRLQSAMAGSLATASYMNYIGGDDDAVEDLDRECIGKFEKERDSASHNVKEFADEVTQLEEKLQTGPTEREKLEKESSLLEEDVNKFNAMIAGFDERIRKMMELVEEKDKEMEEKLGEHKRICHENEELKKKVELLTFNARDAEMMKKELQAVETERY</sequence>
<dbReference type="EMBL" id="JANJYJ010000007">
    <property type="protein sequence ID" value="KAK3198390.1"/>
    <property type="molecule type" value="Genomic_DNA"/>
</dbReference>
<accession>A0AAE0A0C4</accession>
<evidence type="ECO:0000256" key="3">
    <source>
        <dbReference type="SAM" id="Coils"/>
    </source>
</evidence>
<dbReference type="AlphaFoldDB" id="A0AAE0A0C4"/>
<dbReference type="Pfam" id="PF01535">
    <property type="entry name" value="PPR"/>
    <property type="match status" value="1"/>
</dbReference>
<evidence type="ECO:0008006" key="6">
    <source>
        <dbReference type="Google" id="ProtNLM"/>
    </source>
</evidence>
<protein>
    <recommendedName>
        <fullName evidence="6">Pentatricopeptide repeat-containing protein</fullName>
    </recommendedName>
</protein>
<dbReference type="InterPro" id="IPR002885">
    <property type="entry name" value="PPR_rpt"/>
</dbReference>
<name>A0AAE0A0C4_9ROSI</name>
<dbReference type="Gene3D" id="1.25.40.10">
    <property type="entry name" value="Tetratricopeptide repeat domain"/>
    <property type="match status" value="1"/>
</dbReference>
<keyword evidence="5" id="KW-1185">Reference proteome</keyword>
<organism evidence="4 5">
    <name type="scientific">Dipteronia sinensis</name>
    <dbReference type="NCBI Taxonomy" id="43782"/>
    <lineage>
        <taxon>Eukaryota</taxon>
        <taxon>Viridiplantae</taxon>
        <taxon>Streptophyta</taxon>
        <taxon>Embryophyta</taxon>
        <taxon>Tracheophyta</taxon>
        <taxon>Spermatophyta</taxon>
        <taxon>Magnoliopsida</taxon>
        <taxon>eudicotyledons</taxon>
        <taxon>Gunneridae</taxon>
        <taxon>Pentapetalae</taxon>
        <taxon>rosids</taxon>
        <taxon>malvids</taxon>
        <taxon>Sapindales</taxon>
        <taxon>Sapindaceae</taxon>
        <taxon>Hippocastanoideae</taxon>
        <taxon>Acereae</taxon>
        <taxon>Dipteronia</taxon>
    </lineage>
</organism>
<dbReference type="InterPro" id="IPR011990">
    <property type="entry name" value="TPR-like_helical_dom_sf"/>
</dbReference>
<reference evidence="4" key="1">
    <citation type="journal article" date="2023" name="Plant J.">
        <title>Genome sequences and population genomics provide insights into the demographic history, inbreeding, and mutation load of two 'living fossil' tree species of Dipteronia.</title>
        <authorList>
            <person name="Feng Y."/>
            <person name="Comes H.P."/>
            <person name="Chen J."/>
            <person name="Zhu S."/>
            <person name="Lu R."/>
            <person name="Zhang X."/>
            <person name="Li P."/>
            <person name="Qiu J."/>
            <person name="Olsen K.M."/>
            <person name="Qiu Y."/>
        </authorList>
    </citation>
    <scope>NUCLEOTIDE SEQUENCE</scope>
    <source>
        <strain evidence="4">NBL</strain>
    </source>
</reference>
<dbReference type="PANTHER" id="PTHR46681">
    <property type="entry name" value="KINETOCHORE PROTEIN NDC80 HOMOLOG"/>
    <property type="match status" value="1"/>
</dbReference>